<feature type="region of interest" description="Disordered" evidence="1">
    <location>
        <begin position="38"/>
        <end position="60"/>
    </location>
</feature>
<evidence type="ECO:0008006" key="4">
    <source>
        <dbReference type="Google" id="ProtNLM"/>
    </source>
</evidence>
<sequence>MKEHDFLSVISDETGLSHEEAEILVVATLETLAERLTPDEADDLASELPEAFREPLLTGGSPEDFGVEEFVERVARRSTGDVVDVREDIHAVFSALRLAVTPGEFDDVLAHLPGEYAQIL</sequence>
<dbReference type="Gene3D" id="1.10.490.110">
    <property type="entry name" value="Uncharacterized conserved protein DUF2267"/>
    <property type="match status" value="1"/>
</dbReference>
<reference evidence="2" key="1">
    <citation type="submission" date="2021-01" db="EMBL/GenBank/DDBJ databases">
        <title>Whole genome shotgun sequence of Planobispora takensis NBRC 109077.</title>
        <authorList>
            <person name="Komaki H."/>
            <person name="Tamura T."/>
        </authorList>
    </citation>
    <scope>NUCLEOTIDE SEQUENCE</scope>
    <source>
        <strain evidence="2">NBRC 109077</strain>
    </source>
</reference>
<dbReference type="RefSeq" id="WP_203876200.1">
    <property type="nucleotide sequence ID" value="NZ_BOOK01000029.1"/>
</dbReference>
<dbReference type="AlphaFoldDB" id="A0A8J3T023"/>
<evidence type="ECO:0000256" key="1">
    <source>
        <dbReference type="SAM" id="MobiDB-lite"/>
    </source>
</evidence>
<evidence type="ECO:0000313" key="2">
    <source>
        <dbReference type="EMBL" id="GII01833.1"/>
    </source>
</evidence>
<organism evidence="2 3">
    <name type="scientific">Planobispora takensis</name>
    <dbReference type="NCBI Taxonomy" id="1367882"/>
    <lineage>
        <taxon>Bacteria</taxon>
        <taxon>Bacillati</taxon>
        <taxon>Actinomycetota</taxon>
        <taxon>Actinomycetes</taxon>
        <taxon>Streptosporangiales</taxon>
        <taxon>Streptosporangiaceae</taxon>
        <taxon>Planobispora</taxon>
    </lineage>
</organism>
<dbReference type="EMBL" id="BOOK01000029">
    <property type="protein sequence ID" value="GII01833.1"/>
    <property type="molecule type" value="Genomic_DNA"/>
</dbReference>
<proteinExistence type="predicted"/>
<protein>
    <recommendedName>
        <fullName evidence="4">DUF2267 domain-containing protein</fullName>
    </recommendedName>
</protein>
<accession>A0A8J3T023</accession>
<dbReference type="Pfam" id="PF10025">
    <property type="entry name" value="DUF2267"/>
    <property type="match status" value="1"/>
</dbReference>
<dbReference type="InterPro" id="IPR038282">
    <property type="entry name" value="DUF2267_sf"/>
</dbReference>
<comment type="caution">
    <text evidence="2">The sequence shown here is derived from an EMBL/GenBank/DDBJ whole genome shotgun (WGS) entry which is preliminary data.</text>
</comment>
<gene>
    <name evidence="2" type="ORF">Pta02_38410</name>
</gene>
<keyword evidence="3" id="KW-1185">Reference proteome</keyword>
<dbReference type="Proteomes" id="UP000634476">
    <property type="component" value="Unassembled WGS sequence"/>
</dbReference>
<name>A0A8J3T023_9ACTN</name>
<dbReference type="InterPro" id="IPR018727">
    <property type="entry name" value="DUF2267"/>
</dbReference>
<evidence type="ECO:0000313" key="3">
    <source>
        <dbReference type="Proteomes" id="UP000634476"/>
    </source>
</evidence>